<gene>
    <name evidence="1" type="ORF">V6590_03915</name>
</gene>
<protein>
    <submittedName>
        <fullName evidence="1">Uncharacterized protein</fullName>
    </submittedName>
</protein>
<keyword evidence="2" id="KW-1185">Reference proteome</keyword>
<organism evidence="1 2">
    <name type="scientific">Gemmobacter denitrificans</name>
    <dbReference type="NCBI Taxonomy" id="3123040"/>
    <lineage>
        <taxon>Bacteria</taxon>
        <taxon>Pseudomonadati</taxon>
        <taxon>Pseudomonadota</taxon>
        <taxon>Alphaproteobacteria</taxon>
        <taxon>Rhodobacterales</taxon>
        <taxon>Paracoccaceae</taxon>
        <taxon>Gemmobacter</taxon>
    </lineage>
</organism>
<accession>A0ABU8BRF3</accession>
<proteinExistence type="predicted"/>
<reference evidence="1" key="1">
    <citation type="submission" date="2024-02" db="EMBL/GenBank/DDBJ databases">
        <title>Genome sequences of strain Gemmobacter sp. JM10B15.</title>
        <authorList>
            <person name="Zhang M."/>
        </authorList>
    </citation>
    <scope>NUCLEOTIDE SEQUENCE</scope>
    <source>
        <strain evidence="1">JM10B15</strain>
    </source>
</reference>
<dbReference type="EMBL" id="JBALHR010000002">
    <property type="protein sequence ID" value="MEH7827284.1"/>
    <property type="molecule type" value="Genomic_DNA"/>
</dbReference>
<dbReference type="Proteomes" id="UP001431963">
    <property type="component" value="Unassembled WGS sequence"/>
</dbReference>
<evidence type="ECO:0000313" key="2">
    <source>
        <dbReference type="Proteomes" id="UP001431963"/>
    </source>
</evidence>
<sequence>MAAPKGPAQVGSFVVAQDGASFSAQVAPGAPGHALTRMGAVPVSGNSIIVSPFGFDQGRRAKDLARQACEQARGRFQPRAVGRFAQGAWIFEGGCA</sequence>
<evidence type="ECO:0000313" key="1">
    <source>
        <dbReference type="EMBL" id="MEH7827284.1"/>
    </source>
</evidence>
<comment type="caution">
    <text evidence="1">The sequence shown here is derived from an EMBL/GenBank/DDBJ whole genome shotgun (WGS) entry which is preliminary data.</text>
</comment>
<name>A0ABU8BRF3_9RHOB</name>
<dbReference type="RefSeq" id="WP_335419865.1">
    <property type="nucleotide sequence ID" value="NZ_JBALHR010000002.1"/>
</dbReference>